<keyword evidence="6" id="KW-0902">Two-component regulatory system</keyword>
<gene>
    <name evidence="12" type="ORF">C8N28_1292</name>
</gene>
<dbReference type="PANTHER" id="PTHR43547">
    <property type="entry name" value="TWO-COMPONENT HISTIDINE KINASE"/>
    <property type="match status" value="1"/>
</dbReference>
<dbReference type="InterPro" id="IPR003594">
    <property type="entry name" value="HATPase_dom"/>
</dbReference>
<evidence type="ECO:0000313" key="13">
    <source>
        <dbReference type="Proteomes" id="UP000294616"/>
    </source>
</evidence>
<feature type="domain" description="Response regulatory" evidence="11">
    <location>
        <begin position="1"/>
        <end position="118"/>
    </location>
</feature>
<dbReference type="Pfam" id="PF00072">
    <property type="entry name" value="Response_reg"/>
    <property type="match status" value="1"/>
</dbReference>
<proteinExistence type="predicted"/>
<evidence type="ECO:0000256" key="8">
    <source>
        <dbReference type="PROSITE-ProRule" id="PRU00169"/>
    </source>
</evidence>
<accession>A0A4R1LVB5</accession>
<dbReference type="InterPro" id="IPR004358">
    <property type="entry name" value="Sig_transdc_His_kin-like_C"/>
</dbReference>
<feature type="domain" description="Histidine kinase" evidence="10">
    <location>
        <begin position="154"/>
        <end position="369"/>
    </location>
</feature>
<dbReference type="InterPro" id="IPR036890">
    <property type="entry name" value="HATPase_C_sf"/>
</dbReference>
<dbReference type="PANTHER" id="PTHR43547:SF2">
    <property type="entry name" value="HYBRID SIGNAL TRANSDUCTION HISTIDINE KINASE C"/>
    <property type="match status" value="1"/>
</dbReference>
<dbReference type="CDD" id="cd00082">
    <property type="entry name" value="HisKA"/>
    <property type="match status" value="1"/>
</dbReference>
<keyword evidence="7" id="KW-0472">Membrane</keyword>
<reference evidence="12 13" key="1">
    <citation type="submission" date="2019-03" db="EMBL/GenBank/DDBJ databases">
        <title>Genomic Encyclopedia of Archaeal and Bacterial Type Strains, Phase II (KMG-II): from individual species to whole genera.</title>
        <authorList>
            <person name="Goeker M."/>
        </authorList>
    </citation>
    <scope>NUCLEOTIDE SEQUENCE [LARGE SCALE GENOMIC DNA]</scope>
    <source>
        <strain evidence="12 13">DSM 22554</strain>
    </source>
</reference>
<sequence>MILIVDDKPENLVSLRGFLEHNNFSVDSASSGEEALRKVLKTIYSLIILDVQMPGMDGFEVAETILDYSKAKDTPILFLSAVNIDKEFITRGYQSGAVDYITKPFDPDILLLKVKTFNRLFEQNNQLKQIQKSLKKEIEQRKLLEKKKDEFISIASHELKTPLTSMRGYIQLLERIINKENNEDLKTYISKASFQINKLGDLVSDLLDISNMESGKMKFNIRPFSFQDMLNNAVENIQHIFPEHSIIRKGSADLIFLGDEMRLEQVVVNYLTNAIKYSPDKREIEVESIITKDTLEIRVSDSGIGISKELQDQLFEKFFRVEESSNRFQGLGIGLYICREIIQRHNGICGVNSQLGKGSTFFFNLPIKNT</sequence>
<dbReference type="SUPFAM" id="SSF55874">
    <property type="entry name" value="ATPase domain of HSP90 chaperone/DNA topoisomerase II/histidine kinase"/>
    <property type="match status" value="1"/>
</dbReference>
<dbReference type="PROSITE" id="PS50109">
    <property type="entry name" value="HIS_KIN"/>
    <property type="match status" value="1"/>
</dbReference>
<comment type="catalytic activity">
    <reaction evidence="1">
        <text>ATP + protein L-histidine = ADP + protein N-phospho-L-histidine.</text>
        <dbReference type="EC" id="2.7.13.3"/>
    </reaction>
</comment>
<feature type="coiled-coil region" evidence="9">
    <location>
        <begin position="117"/>
        <end position="147"/>
    </location>
</feature>
<evidence type="ECO:0000313" key="12">
    <source>
        <dbReference type="EMBL" id="TCK82707.1"/>
    </source>
</evidence>
<feature type="modified residue" description="4-aspartylphosphate" evidence="8">
    <location>
        <position position="50"/>
    </location>
</feature>
<dbReference type="Pfam" id="PF00512">
    <property type="entry name" value="HisKA"/>
    <property type="match status" value="1"/>
</dbReference>
<organism evidence="12 13">
    <name type="scientific">Albibacterium bauzanense</name>
    <dbReference type="NCBI Taxonomy" id="653929"/>
    <lineage>
        <taxon>Bacteria</taxon>
        <taxon>Pseudomonadati</taxon>
        <taxon>Bacteroidota</taxon>
        <taxon>Sphingobacteriia</taxon>
        <taxon>Sphingobacteriales</taxon>
        <taxon>Sphingobacteriaceae</taxon>
        <taxon>Albibacterium</taxon>
    </lineage>
</organism>
<keyword evidence="5" id="KW-0418">Kinase</keyword>
<evidence type="ECO:0000259" key="10">
    <source>
        <dbReference type="PROSITE" id="PS50109"/>
    </source>
</evidence>
<evidence type="ECO:0000256" key="4">
    <source>
        <dbReference type="ARBA" id="ARBA00022679"/>
    </source>
</evidence>
<dbReference type="InterPro" id="IPR001789">
    <property type="entry name" value="Sig_transdc_resp-reg_receiver"/>
</dbReference>
<dbReference type="EC" id="2.7.13.3" evidence="2"/>
<evidence type="ECO:0000259" key="11">
    <source>
        <dbReference type="PROSITE" id="PS50110"/>
    </source>
</evidence>
<evidence type="ECO:0000256" key="7">
    <source>
        <dbReference type="ARBA" id="ARBA00023136"/>
    </source>
</evidence>
<dbReference type="Pfam" id="PF02518">
    <property type="entry name" value="HATPase_c"/>
    <property type="match status" value="1"/>
</dbReference>
<keyword evidence="13" id="KW-1185">Reference proteome</keyword>
<dbReference type="GO" id="GO:0000155">
    <property type="term" value="F:phosphorelay sensor kinase activity"/>
    <property type="evidence" value="ECO:0007669"/>
    <property type="project" value="InterPro"/>
</dbReference>
<dbReference type="PROSITE" id="PS50110">
    <property type="entry name" value="RESPONSE_REGULATORY"/>
    <property type="match status" value="1"/>
</dbReference>
<dbReference type="InterPro" id="IPR003661">
    <property type="entry name" value="HisK_dim/P_dom"/>
</dbReference>
<dbReference type="InterPro" id="IPR011006">
    <property type="entry name" value="CheY-like_superfamily"/>
</dbReference>
<dbReference type="SMART" id="SM00388">
    <property type="entry name" value="HisKA"/>
    <property type="match status" value="1"/>
</dbReference>
<dbReference type="PRINTS" id="PR00344">
    <property type="entry name" value="BCTRLSENSOR"/>
</dbReference>
<protein>
    <recommendedName>
        <fullName evidence="2">histidine kinase</fullName>
        <ecNumber evidence="2">2.7.13.3</ecNumber>
    </recommendedName>
</protein>
<dbReference type="RefSeq" id="WP_132222771.1">
    <property type="nucleotide sequence ID" value="NZ_SMGO01000002.1"/>
</dbReference>
<evidence type="ECO:0000256" key="9">
    <source>
        <dbReference type="SAM" id="Coils"/>
    </source>
</evidence>
<dbReference type="Gene3D" id="1.10.287.130">
    <property type="match status" value="1"/>
</dbReference>
<dbReference type="FunFam" id="1.10.287.130:FF:000001">
    <property type="entry name" value="Two-component sensor histidine kinase"/>
    <property type="match status" value="1"/>
</dbReference>
<dbReference type="FunFam" id="3.30.565.10:FF:000006">
    <property type="entry name" value="Sensor histidine kinase WalK"/>
    <property type="match status" value="1"/>
</dbReference>
<keyword evidence="3 8" id="KW-0597">Phosphoprotein</keyword>
<evidence type="ECO:0000256" key="3">
    <source>
        <dbReference type="ARBA" id="ARBA00022553"/>
    </source>
</evidence>
<evidence type="ECO:0000256" key="2">
    <source>
        <dbReference type="ARBA" id="ARBA00012438"/>
    </source>
</evidence>
<evidence type="ECO:0000256" key="5">
    <source>
        <dbReference type="ARBA" id="ARBA00022777"/>
    </source>
</evidence>
<dbReference type="InterPro" id="IPR005467">
    <property type="entry name" value="His_kinase_dom"/>
</dbReference>
<dbReference type="SUPFAM" id="SSF52172">
    <property type="entry name" value="CheY-like"/>
    <property type="match status" value="1"/>
</dbReference>
<name>A0A4R1LVB5_9SPHI</name>
<dbReference type="SMART" id="SM00448">
    <property type="entry name" value="REC"/>
    <property type="match status" value="1"/>
</dbReference>
<dbReference type="AlphaFoldDB" id="A0A4R1LVB5"/>
<evidence type="ECO:0000256" key="6">
    <source>
        <dbReference type="ARBA" id="ARBA00023012"/>
    </source>
</evidence>
<keyword evidence="9" id="KW-0175">Coiled coil</keyword>
<dbReference type="Gene3D" id="3.30.565.10">
    <property type="entry name" value="Histidine kinase-like ATPase, C-terminal domain"/>
    <property type="match status" value="1"/>
</dbReference>
<dbReference type="OrthoDB" id="9781208at2"/>
<dbReference type="Proteomes" id="UP000294616">
    <property type="component" value="Unassembled WGS sequence"/>
</dbReference>
<dbReference type="SMART" id="SM00387">
    <property type="entry name" value="HATPase_c"/>
    <property type="match status" value="1"/>
</dbReference>
<evidence type="ECO:0000256" key="1">
    <source>
        <dbReference type="ARBA" id="ARBA00000085"/>
    </source>
</evidence>
<dbReference type="EMBL" id="SMGO01000002">
    <property type="protein sequence ID" value="TCK82707.1"/>
    <property type="molecule type" value="Genomic_DNA"/>
</dbReference>
<keyword evidence="4" id="KW-0808">Transferase</keyword>
<dbReference type="Gene3D" id="3.40.50.2300">
    <property type="match status" value="1"/>
</dbReference>
<comment type="caution">
    <text evidence="12">The sequence shown here is derived from an EMBL/GenBank/DDBJ whole genome shotgun (WGS) entry which is preliminary data.</text>
</comment>